<dbReference type="PROSITE" id="PS51716">
    <property type="entry name" value="G_IRG"/>
    <property type="match status" value="1"/>
</dbReference>
<comment type="caution">
    <text evidence="7">The sequence shown here is derived from an EMBL/GenBank/DDBJ whole genome shotgun (WGS) entry which is preliminary data.</text>
</comment>
<keyword evidence="2" id="KW-0547">Nucleotide-binding</keyword>
<organism evidence="7 8">
    <name type="scientific">Triangularia verruculosa</name>
    <dbReference type="NCBI Taxonomy" id="2587418"/>
    <lineage>
        <taxon>Eukaryota</taxon>
        <taxon>Fungi</taxon>
        <taxon>Dikarya</taxon>
        <taxon>Ascomycota</taxon>
        <taxon>Pezizomycotina</taxon>
        <taxon>Sordariomycetes</taxon>
        <taxon>Sordariomycetidae</taxon>
        <taxon>Sordariales</taxon>
        <taxon>Podosporaceae</taxon>
        <taxon>Triangularia</taxon>
    </lineage>
</organism>
<dbReference type="PANTHER" id="PTHR32341">
    <property type="entry name" value="INTERFERON-INDUCIBLE GTPASE"/>
    <property type="match status" value="1"/>
</dbReference>
<proteinExistence type="inferred from homology"/>
<evidence type="ECO:0000256" key="5">
    <source>
        <dbReference type="SAM" id="MobiDB-lite"/>
    </source>
</evidence>
<dbReference type="InterPro" id="IPR007743">
    <property type="entry name" value="Immunity-related_GTPase-like"/>
</dbReference>
<evidence type="ECO:0000256" key="4">
    <source>
        <dbReference type="ARBA" id="ARBA00023134"/>
    </source>
</evidence>
<evidence type="ECO:0000259" key="6">
    <source>
        <dbReference type="PROSITE" id="PS51716"/>
    </source>
</evidence>
<dbReference type="EMBL" id="MU864060">
    <property type="protein sequence ID" value="KAK4194457.1"/>
    <property type="molecule type" value="Genomic_DNA"/>
</dbReference>
<reference evidence="7" key="2">
    <citation type="submission" date="2023-05" db="EMBL/GenBank/DDBJ databases">
        <authorList>
            <consortium name="Lawrence Berkeley National Laboratory"/>
            <person name="Steindorff A."/>
            <person name="Hensen N."/>
            <person name="Bonometti L."/>
            <person name="Westerberg I."/>
            <person name="Brannstrom I.O."/>
            <person name="Guillou S."/>
            <person name="Cros-Aarteil S."/>
            <person name="Calhoun S."/>
            <person name="Haridas S."/>
            <person name="Kuo A."/>
            <person name="Mondo S."/>
            <person name="Pangilinan J."/>
            <person name="Riley R."/>
            <person name="Labutti K."/>
            <person name="Andreopoulos B."/>
            <person name="Lipzen A."/>
            <person name="Chen C."/>
            <person name="Yanf M."/>
            <person name="Daum C."/>
            <person name="Ng V."/>
            <person name="Clum A."/>
            <person name="Ohm R."/>
            <person name="Martin F."/>
            <person name="Silar P."/>
            <person name="Natvig D."/>
            <person name="Lalanne C."/>
            <person name="Gautier V."/>
            <person name="Ament-Velasquez S.L."/>
            <person name="Kruys A."/>
            <person name="Hutchinson M.I."/>
            <person name="Powell A.J."/>
            <person name="Barry K."/>
            <person name="Miller A.N."/>
            <person name="Grigoriev I.V."/>
            <person name="Debuchy R."/>
            <person name="Gladieux P."/>
            <person name="Thoren M.H."/>
            <person name="Johannesson H."/>
        </authorList>
    </citation>
    <scope>NUCLEOTIDE SEQUENCE</scope>
    <source>
        <strain evidence="7">CBS 315.58</strain>
    </source>
</reference>
<keyword evidence="3" id="KW-0378">Hydrolase</keyword>
<accession>A0AAN6XAU5</accession>
<evidence type="ECO:0000313" key="8">
    <source>
        <dbReference type="Proteomes" id="UP001303160"/>
    </source>
</evidence>
<protein>
    <submittedName>
        <fullName evidence="7">Interferon-inducible GTPase-domain-containing protein</fullName>
    </submittedName>
</protein>
<dbReference type="AlphaFoldDB" id="A0AAN6XAU5"/>
<dbReference type="Proteomes" id="UP001303160">
    <property type="component" value="Unassembled WGS sequence"/>
</dbReference>
<feature type="domain" description="IRG-type G" evidence="6">
    <location>
        <begin position="129"/>
        <end position="334"/>
    </location>
</feature>
<evidence type="ECO:0000256" key="1">
    <source>
        <dbReference type="ARBA" id="ARBA00005429"/>
    </source>
</evidence>
<comment type="similarity">
    <text evidence="1">Belongs to the TRAFAC class dynamin-like GTPase superfamily. IRG family.</text>
</comment>
<evidence type="ECO:0000256" key="3">
    <source>
        <dbReference type="ARBA" id="ARBA00022801"/>
    </source>
</evidence>
<dbReference type="GO" id="GO:0005525">
    <property type="term" value="F:GTP binding"/>
    <property type="evidence" value="ECO:0007669"/>
    <property type="project" value="UniProtKB-KW"/>
</dbReference>
<gene>
    <name evidence="7" type="ORF">QBC40DRAFT_319490</name>
</gene>
<dbReference type="InterPro" id="IPR051515">
    <property type="entry name" value="IRG"/>
</dbReference>
<feature type="region of interest" description="Disordered" evidence="5">
    <location>
        <begin position="39"/>
        <end position="75"/>
    </location>
</feature>
<dbReference type="Pfam" id="PF05049">
    <property type="entry name" value="IIGP"/>
    <property type="match status" value="1"/>
</dbReference>
<keyword evidence="4" id="KW-0342">GTP-binding</keyword>
<sequence length="340" mass="38348">MAGLIVFGAIKLVGDILESQNQARYTETMIEIERAKLAAETAARERAEEQRRVETAAREEAERQRREAEERRREEAEARREAEQRAEEERRQREALEQLMRDLGMDPSVPEISEEEIAAVRQHIGYDPDKNNIAVTGNLNAGKSSLINALRNSVFGDSDYAPTGAAETTMNRHKYLDPIHADHVWYDTPGAGTPNVTTFGYYRAQKLFAYDMVVLAHESSLTESDVRLLEVCQVLKQPAVVVRTKCDMHIQNYMGERNWTSDRARITFLRDTHEDVRKFVSQSTLAGTGLDPHFSDLIISAHNVRRLVKGEPSPVDAVQAFVDEPKFLQALGIQVPSTGN</sequence>
<dbReference type="PANTHER" id="PTHR32341:SF10">
    <property type="entry name" value="INTERFERON-INDUCIBLE GTPASE 5"/>
    <property type="match status" value="1"/>
</dbReference>
<evidence type="ECO:0000313" key="7">
    <source>
        <dbReference type="EMBL" id="KAK4194457.1"/>
    </source>
</evidence>
<reference evidence="7" key="1">
    <citation type="journal article" date="2023" name="Mol. Phylogenet. Evol.">
        <title>Genome-scale phylogeny and comparative genomics of the fungal order Sordariales.</title>
        <authorList>
            <person name="Hensen N."/>
            <person name="Bonometti L."/>
            <person name="Westerberg I."/>
            <person name="Brannstrom I.O."/>
            <person name="Guillou S."/>
            <person name="Cros-Aarteil S."/>
            <person name="Calhoun S."/>
            <person name="Haridas S."/>
            <person name="Kuo A."/>
            <person name="Mondo S."/>
            <person name="Pangilinan J."/>
            <person name="Riley R."/>
            <person name="LaButti K."/>
            <person name="Andreopoulos B."/>
            <person name="Lipzen A."/>
            <person name="Chen C."/>
            <person name="Yan M."/>
            <person name="Daum C."/>
            <person name="Ng V."/>
            <person name="Clum A."/>
            <person name="Steindorff A."/>
            <person name="Ohm R.A."/>
            <person name="Martin F."/>
            <person name="Silar P."/>
            <person name="Natvig D.O."/>
            <person name="Lalanne C."/>
            <person name="Gautier V."/>
            <person name="Ament-Velasquez S.L."/>
            <person name="Kruys A."/>
            <person name="Hutchinson M.I."/>
            <person name="Powell A.J."/>
            <person name="Barry K."/>
            <person name="Miller A.N."/>
            <person name="Grigoriev I.V."/>
            <person name="Debuchy R."/>
            <person name="Gladieux P."/>
            <person name="Hiltunen Thoren M."/>
            <person name="Johannesson H."/>
        </authorList>
    </citation>
    <scope>NUCLEOTIDE SEQUENCE</scope>
    <source>
        <strain evidence="7">CBS 315.58</strain>
    </source>
</reference>
<name>A0AAN6XAU5_9PEZI</name>
<dbReference type="GO" id="GO:0016020">
    <property type="term" value="C:membrane"/>
    <property type="evidence" value="ECO:0007669"/>
    <property type="project" value="InterPro"/>
</dbReference>
<dbReference type="SUPFAM" id="SSF52540">
    <property type="entry name" value="P-loop containing nucleoside triphosphate hydrolases"/>
    <property type="match status" value="1"/>
</dbReference>
<keyword evidence="8" id="KW-1185">Reference proteome</keyword>
<dbReference type="InterPro" id="IPR030385">
    <property type="entry name" value="G_IRG_dom"/>
</dbReference>
<evidence type="ECO:0000256" key="2">
    <source>
        <dbReference type="ARBA" id="ARBA00022741"/>
    </source>
</evidence>
<dbReference type="GO" id="GO:0016787">
    <property type="term" value="F:hydrolase activity"/>
    <property type="evidence" value="ECO:0007669"/>
    <property type="project" value="UniProtKB-KW"/>
</dbReference>
<dbReference type="Gene3D" id="3.40.50.300">
    <property type="entry name" value="P-loop containing nucleotide triphosphate hydrolases"/>
    <property type="match status" value="1"/>
</dbReference>
<dbReference type="InterPro" id="IPR027417">
    <property type="entry name" value="P-loop_NTPase"/>
</dbReference>